<accession>K3ZMR7</accession>
<evidence type="ECO:0000313" key="1">
    <source>
        <dbReference type="EnsemblPlants" id="KQK94841"/>
    </source>
</evidence>
<dbReference type="Gramene" id="KQK94841">
    <property type="protein sequence ID" value="KQK94841"/>
    <property type="gene ID" value="SETIT_027887mg"/>
</dbReference>
<name>K3ZMR7_SETIT</name>
<dbReference type="OMA" id="LIMAMYS"/>
<dbReference type="InParanoid" id="K3ZMR7"/>
<organism evidence="1 2">
    <name type="scientific">Setaria italica</name>
    <name type="common">Foxtail millet</name>
    <name type="synonym">Panicum italicum</name>
    <dbReference type="NCBI Taxonomy" id="4555"/>
    <lineage>
        <taxon>Eukaryota</taxon>
        <taxon>Viridiplantae</taxon>
        <taxon>Streptophyta</taxon>
        <taxon>Embryophyta</taxon>
        <taxon>Tracheophyta</taxon>
        <taxon>Spermatophyta</taxon>
        <taxon>Magnoliopsida</taxon>
        <taxon>Liliopsida</taxon>
        <taxon>Poales</taxon>
        <taxon>Poaceae</taxon>
        <taxon>PACMAD clade</taxon>
        <taxon>Panicoideae</taxon>
        <taxon>Panicodae</taxon>
        <taxon>Paniceae</taxon>
        <taxon>Cenchrinae</taxon>
        <taxon>Setaria</taxon>
    </lineage>
</organism>
<dbReference type="AlphaFoldDB" id="K3ZMR7"/>
<dbReference type="InterPro" id="IPR039266">
    <property type="entry name" value="EN-1/SPM"/>
</dbReference>
<dbReference type="PANTHER" id="PTHR33157">
    <property type="entry name" value="AUTONOMOUS TRANSPOSABLE ELEMENT EN-1 MOSAIC PROTEIN-RELATED"/>
    <property type="match status" value="1"/>
</dbReference>
<dbReference type="GO" id="GO:0032196">
    <property type="term" value="P:transposition"/>
    <property type="evidence" value="ECO:0007669"/>
    <property type="project" value="InterPro"/>
</dbReference>
<reference evidence="1" key="2">
    <citation type="submission" date="2018-08" db="UniProtKB">
        <authorList>
            <consortium name="EnsemblPlants"/>
        </authorList>
    </citation>
    <scope>IDENTIFICATION</scope>
    <source>
        <strain evidence="1">Yugu1</strain>
    </source>
</reference>
<dbReference type="HOGENOM" id="CLU_036670_2_0_1"/>
<dbReference type="PANTHER" id="PTHR33157:SF10">
    <property type="entry name" value="TRANSPOSASE MUDR PLANT DOMAIN-CONTAINING PROTEIN"/>
    <property type="match status" value="1"/>
</dbReference>
<keyword evidence="2" id="KW-1185">Reference proteome</keyword>
<sequence length="360" mass="41095">MSRTELKMAPRSGRVELAPKGHRQFRYVAYNPKGLKYPSQVGAILKREYPGIVKVYDEQGNVVKQHPALSWNDYYWKKNRDGISYARRVKQESLVSFVCSLFWKLFTVHPRHRVTADNILEAYLVRRVSNMVYQLRLEAVKMYFHLRDETCDDTRARTIGPRKRKIAQDCCMCSEDNAQNRGGSRNFSETQQLLEHTFGSEKSGILNTYAVMKSGFKTINSTGRAAPIPSQKAQKCLDDYRQLVSDENSQELDGKALHIVGNGMKHGRVPIGDGAVDKAIVLIHGKSVGFNPINPTDYDRVIKENEQLKETNGILLEENSVNRALIMAMYSDFGREPPSELLRRLQSIDARRQQVTIFHA</sequence>
<evidence type="ECO:0000313" key="2">
    <source>
        <dbReference type="Proteomes" id="UP000004995"/>
    </source>
</evidence>
<dbReference type="Proteomes" id="UP000004995">
    <property type="component" value="Unassembled WGS sequence"/>
</dbReference>
<dbReference type="FunCoup" id="K3ZMR7">
    <property type="interactions" value="233"/>
</dbReference>
<dbReference type="eggNOG" id="ENOG502RRSG">
    <property type="taxonomic scope" value="Eukaryota"/>
</dbReference>
<dbReference type="EMBL" id="AGNK02005013">
    <property type="status" value="NOT_ANNOTATED_CDS"/>
    <property type="molecule type" value="Genomic_DNA"/>
</dbReference>
<protein>
    <submittedName>
        <fullName evidence="1">Uncharacterized protein</fullName>
    </submittedName>
</protein>
<dbReference type="EnsemblPlants" id="KQK94841">
    <property type="protein sequence ID" value="KQK94841"/>
    <property type="gene ID" value="SETIT_027887mg"/>
</dbReference>
<proteinExistence type="predicted"/>
<reference evidence="2" key="1">
    <citation type="journal article" date="2012" name="Nat. Biotechnol.">
        <title>Reference genome sequence of the model plant Setaria.</title>
        <authorList>
            <person name="Bennetzen J.L."/>
            <person name="Schmutz J."/>
            <person name="Wang H."/>
            <person name="Percifield R."/>
            <person name="Hawkins J."/>
            <person name="Pontaroli A.C."/>
            <person name="Estep M."/>
            <person name="Feng L."/>
            <person name="Vaughn J.N."/>
            <person name="Grimwood J."/>
            <person name="Jenkins J."/>
            <person name="Barry K."/>
            <person name="Lindquist E."/>
            <person name="Hellsten U."/>
            <person name="Deshpande S."/>
            <person name="Wang X."/>
            <person name="Wu X."/>
            <person name="Mitros T."/>
            <person name="Triplett J."/>
            <person name="Yang X."/>
            <person name="Ye C.Y."/>
            <person name="Mauro-Herrera M."/>
            <person name="Wang L."/>
            <person name="Li P."/>
            <person name="Sharma M."/>
            <person name="Sharma R."/>
            <person name="Ronald P.C."/>
            <person name="Panaud O."/>
            <person name="Kellogg E.A."/>
            <person name="Brutnell T.P."/>
            <person name="Doust A.N."/>
            <person name="Tuskan G.A."/>
            <person name="Rokhsar D."/>
            <person name="Devos K.M."/>
        </authorList>
    </citation>
    <scope>NUCLEOTIDE SEQUENCE [LARGE SCALE GENOMIC DNA]</scope>
    <source>
        <strain evidence="2">cv. Yugu1</strain>
    </source>
</reference>